<evidence type="ECO:0000313" key="2">
    <source>
        <dbReference type="EMBL" id="QJA92015.1"/>
    </source>
</evidence>
<reference evidence="1" key="1">
    <citation type="submission" date="2020-03" db="EMBL/GenBank/DDBJ databases">
        <title>The deep terrestrial virosphere.</title>
        <authorList>
            <person name="Holmfeldt K."/>
            <person name="Nilsson E."/>
            <person name="Simone D."/>
            <person name="Lopez-Fernandez M."/>
            <person name="Wu X."/>
            <person name="de Brujin I."/>
            <person name="Lundin D."/>
            <person name="Andersson A."/>
            <person name="Bertilsson S."/>
            <person name="Dopson M."/>
        </authorList>
    </citation>
    <scope>NUCLEOTIDE SEQUENCE</scope>
    <source>
        <strain evidence="1">MM415A01799</strain>
        <strain evidence="2">MM415B03207</strain>
    </source>
</reference>
<sequence length="69" mass="7508">MGSKKIPWALFLAIAVLAVGCAPDIEYKCSNGILYQRGIGQTGPYWAVMDWTSPIKCIPPGQEVDHDGE</sequence>
<name>A0A6M3JZP1_9ZZZZ</name>
<dbReference type="EMBL" id="MT142159">
    <property type="protein sequence ID" value="QJA75374.1"/>
    <property type="molecule type" value="Genomic_DNA"/>
</dbReference>
<protein>
    <submittedName>
        <fullName evidence="1">Uncharacterized protein</fullName>
    </submittedName>
</protein>
<dbReference type="EMBL" id="MT143031">
    <property type="protein sequence ID" value="QJA92015.1"/>
    <property type="molecule type" value="Genomic_DNA"/>
</dbReference>
<dbReference type="AlphaFoldDB" id="A0A6M3JZP1"/>
<accession>A0A6M3JZP1</accession>
<gene>
    <name evidence="1" type="ORF">MM415A01799_0010</name>
    <name evidence="2" type="ORF">MM415B03207_0003</name>
</gene>
<proteinExistence type="predicted"/>
<organism evidence="1">
    <name type="scientific">viral metagenome</name>
    <dbReference type="NCBI Taxonomy" id="1070528"/>
    <lineage>
        <taxon>unclassified sequences</taxon>
        <taxon>metagenomes</taxon>
        <taxon>organismal metagenomes</taxon>
    </lineage>
</organism>
<evidence type="ECO:0000313" key="1">
    <source>
        <dbReference type="EMBL" id="QJA75374.1"/>
    </source>
</evidence>
<dbReference type="PROSITE" id="PS51257">
    <property type="entry name" value="PROKAR_LIPOPROTEIN"/>
    <property type="match status" value="1"/>
</dbReference>